<accession>A0A7W7WNS8</accession>
<comment type="caution">
    <text evidence="1">The sequence shown here is derived from an EMBL/GenBank/DDBJ whole genome shotgun (WGS) entry which is preliminary data.</text>
</comment>
<gene>
    <name evidence="1" type="ORF">FHR38_002219</name>
</gene>
<dbReference type="AlphaFoldDB" id="A0A7W7WNS8"/>
<organism evidence="1 2">
    <name type="scientific">Micromonospora polyrhachis</name>
    <dbReference type="NCBI Taxonomy" id="1282883"/>
    <lineage>
        <taxon>Bacteria</taxon>
        <taxon>Bacillati</taxon>
        <taxon>Actinomycetota</taxon>
        <taxon>Actinomycetes</taxon>
        <taxon>Micromonosporales</taxon>
        <taxon>Micromonosporaceae</taxon>
        <taxon>Micromonospora</taxon>
    </lineage>
</organism>
<sequence>MDRYQLRDALLAAGVSPDAFRLTGVHEPVPVPADFWFLRLRMGGPKGGQQWEIGSHERGTDEVRALLDSESAACAQLYRTLTGRPTPP</sequence>
<evidence type="ECO:0000313" key="1">
    <source>
        <dbReference type="EMBL" id="MBB4958486.1"/>
    </source>
</evidence>
<evidence type="ECO:0000313" key="2">
    <source>
        <dbReference type="Proteomes" id="UP000578819"/>
    </source>
</evidence>
<dbReference type="RefSeq" id="WP_184534569.1">
    <property type="nucleotide sequence ID" value="NZ_JACHJW010000001.1"/>
</dbReference>
<dbReference type="EMBL" id="JACHJW010000001">
    <property type="protein sequence ID" value="MBB4958486.1"/>
    <property type="molecule type" value="Genomic_DNA"/>
</dbReference>
<proteinExistence type="predicted"/>
<name>A0A7W7WNS8_9ACTN</name>
<protein>
    <submittedName>
        <fullName evidence="1">Uncharacterized protein</fullName>
    </submittedName>
</protein>
<dbReference type="Proteomes" id="UP000578819">
    <property type="component" value="Unassembled WGS sequence"/>
</dbReference>
<reference evidence="1 2" key="1">
    <citation type="submission" date="2020-08" db="EMBL/GenBank/DDBJ databases">
        <title>Sequencing the genomes of 1000 actinobacteria strains.</title>
        <authorList>
            <person name="Klenk H.-P."/>
        </authorList>
    </citation>
    <scope>NUCLEOTIDE SEQUENCE [LARGE SCALE GENOMIC DNA]</scope>
    <source>
        <strain evidence="1 2">DSM 45886</strain>
    </source>
</reference>
<keyword evidence="2" id="KW-1185">Reference proteome</keyword>